<keyword evidence="1" id="KW-1133">Transmembrane helix</keyword>
<keyword evidence="1" id="KW-0472">Membrane</keyword>
<reference evidence="3 4" key="1">
    <citation type="submission" date="2017-12" db="EMBL/GenBank/DDBJ databases">
        <title>Taxonomic description and draft genome of Pradoshia cofamensis Gen. nov., sp. nov., a thermotolerant bacillale isolated from anterior gut of earthworm Eisenia fetida.</title>
        <authorList>
            <person name="Saha T."/>
            <person name="Chakraborty R."/>
        </authorList>
    </citation>
    <scope>NUCLEOTIDE SEQUENCE [LARGE SCALE GENOMIC DNA]</scope>
    <source>
        <strain evidence="3 4">EAG3</strain>
    </source>
</reference>
<dbReference type="PANTHER" id="PTHR36435">
    <property type="entry name" value="SLR1288 PROTEIN"/>
    <property type="match status" value="1"/>
</dbReference>
<name>A0A2S7N585_9BACI</name>
<dbReference type="OrthoDB" id="9782250at2"/>
<dbReference type="AlphaFoldDB" id="A0A2S7N585"/>
<keyword evidence="3" id="KW-0645">Protease</keyword>
<feature type="transmembrane region" description="Helical" evidence="1">
    <location>
        <begin position="172"/>
        <end position="196"/>
    </location>
</feature>
<dbReference type="GO" id="GO:0080120">
    <property type="term" value="P:CAAX-box protein maturation"/>
    <property type="evidence" value="ECO:0007669"/>
    <property type="project" value="UniProtKB-ARBA"/>
</dbReference>
<feature type="transmembrane region" description="Helical" evidence="1">
    <location>
        <begin position="136"/>
        <end position="160"/>
    </location>
</feature>
<keyword evidence="1" id="KW-0812">Transmembrane</keyword>
<evidence type="ECO:0000256" key="1">
    <source>
        <dbReference type="SAM" id="Phobius"/>
    </source>
</evidence>
<dbReference type="Proteomes" id="UP000239663">
    <property type="component" value="Unassembled WGS sequence"/>
</dbReference>
<sequence>MNRKEECQMSWKERDKWGWREFILLMILEFGVVIGIIKFFIKPLYSQWFKDELYAGTLMGLTIAIVIIIGVYFIALRPRKLSWREVGIRPFDKKDWKLIILLSLLLLAGAIIVMSLTSLIGNSYENGKTEAIQKNLAIHTIIIAFISAAIISPIYEEIFYRGFLYRWLRTRLGLIAALILSSLIFSIVHIPTYNVMPVNFLSGVIFAWAYERTSSVWPPVIIHGLTNGLMVLLTVTG</sequence>
<proteinExistence type="predicted"/>
<protein>
    <submittedName>
        <fullName evidence="3">CPBP family intramembrane metalloprotease</fullName>
    </submittedName>
</protein>
<dbReference type="InterPro" id="IPR003675">
    <property type="entry name" value="Rce1/LyrA-like_dom"/>
</dbReference>
<gene>
    <name evidence="3" type="ORF">CYL18_04335</name>
</gene>
<feature type="transmembrane region" description="Helical" evidence="1">
    <location>
        <begin position="21"/>
        <end position="41"/>
    </location>
</feature>
<dbReference type="EMBL" id="PKOZ01000001">
    <property type="protein sequence ID" value="PQD97110.1"/>
    <property type="molecule type" value="Genomic_DNA"/>
</dbReference>
<dbReference type="GO" id="GO:0006508">
    <property type="term" value="P:proteolysis"/>
    <property type="evidence" value="ECO:0007669"/>
    <property type="project" value="UniProtKB-KW"/>
</dbReference>
<dbReference type="InterPro" id="IPR052710">
    <property type="entry name" value="CAAX_protease"/>
</dbReference>
<accession>A0A2S7N585</accession>
<evidence type="ECO:0000259" key="2">
    <source>
        <dbReference type="Pfam" id="PF02517"/>
    </source>
</evidence>
<keyword evidence="3" id="KW-0378">Hydrolase</keyword>
<evidence type="ECO:0000313" key="3">
    <source>
        <dbReference type="EMBL" id="PQD97110.1"/>
    </source>
</evidence>
<dbReference type="GO" id="GO:0008237">
    <property type="term" value="F:metallopeptidase activity"/>
    <property type="evidence" value="ECO:0007669"/>
    <property type="project" value="UniProtKB-KW"/>
</dbReference>
<feature type="transmembrane region" description="Helical" evidence="1">
    <location>
        <begin position="96"/>
        <end position="116"/>
    </location>
</feature>
<dbReference type="GO" id="GO:0004175">
    <property type="term" value="F:endopeptidase activity"/>
    <property type="evidence" value="ECO:0007669"/>
    <property type="project" value="UniProtKB-ARBA"/>
</dbReference>
<keyword evidence="4" id="KW-1185">Reference proteome</keyword>
<organism evidence="3 4">
    <name type="scientific">Pradoshia eiseniae</name>
    <dbReference type="NCBI Taxonomy" id="2064768"/>
    <lineage>
        <taxon>Bacteria</taxon>
        <taxon>Bacillati</taxon>
        <taxon>Bacillota</taxon>
        <taxon>Bacilli</taxon>
        <taxon>Bacillales</taxon>
        <taxon>Bacillaceae</taxon>
        <taxon>Pradoshia</taxon>
    </lineage>
</organism>
<feature type="domain" description="CAAX prenyl protease 2/Lysostaphin resistance protein A-like" evidence="2">
    <location>
        <begin position="141"/>
        <end position="228"/>
    </location>
</feature>
<feature type="transmembrane region" description="Helical" evidence="1">
    <location>
        <begin position="216"/>
        <end position="235"/>
    </location>
</feature>
<dbReference type="PANTHER" id="PTHR36435:SF1">
    <property type="entry name" value="CAAX AMINO TERMINAL PROTEASE FAMILY PROTEIN"/>
    <property type="match status" value="1"/>
</dbReference>
<keyword evidence="3" id="KW-0482">Metalloprotease</keyword>
<evidence type="ECO:0000313" key="4">
    <source>
        <dbReference type="Proteomes" id="UP000239663"/>
    </source>
</evidence>
<comment type="caution">
    <text evidence="3">The sequence shown here is derived from an EMBL/GenBank/DDBJ whole genome shotgun (WGS) entry which is preliminary data.</text>
</comment>
<dbReference type="Pfam" id="PF02517">
    <property type="entry name" value="Rce1-like"/>
    <property type="match status" value="1"/>
</dbReference>
<feature type="transmembrane region" description="Helical" evidence="1">
    <location>
        <begin position="53"/>
        <end position="75"/>
    </location>
</feature>